<dbReference type="NCBIfam" id="NF010557">
    <property type="entry name" value="PRK13952.1"/>
    <property type="match status" value="1"/>
</dbReference>
<dbReference type="PROSITE" id="PS01327">
    <property type="entry name" value="MSCL"/>
    <property type="match status" value="1"/>
</dbReference>
<evidence type="ECO:0000256" key="3">
    <source>
        <dbReference type="ARBA" id="ARBA00022448"/>
    </source>
</evidence>
<evidence type="ECO:0000256" key="4">
    <source>
        <dbReference type="ARBA" id="ARBA00022475"/>
    </source>
</evidence>
<dbReference type="NCBIfam" id="NF001843">
    <property type="entry name" value="PRK00567.1-4"/>
    <property type="match status" value="1"/>
</dbReference>
<dbReference type="EMBL" id="AP021881">
    <property type="protein sequence ID" value="BBP02221.1"/>
    <property type="molecule type" value="Genomic_DNA"/>
</dbReference>
<dbReference type="InterPro" id="IPR019823">
    <property type="entry name" value="Mechanosensitive_channel_CS"/>
</dbReference>
<dbReference type="NCBIfam" id="TIGR00220">
    <property type="entry name" value="mscL"/>
    <property type="match status" value="1"/>
</dbReference>
<dbReference type="Pfam" id="PF01741">
    <property type="entry name" value="MscL"/>
    <property type="match status" value="1"/>
</dbReference>
<accession>A0A809RTK2</accession>
<keyword evidence="5 10" id="KW-0812">Transmembrane</keyword>
<keyword evidence="6 10" id="KW-1133">Transmembrane helix</keyword>
<proteinExistence type="inferred from homology"/>
<evidence type="ECO:0000256" key="2">
    <source>
        <dbReference type="ARBA" id="ARBA00007254"/>
    </source>
</evidence>
<keyword evidence="9 10" id="KW-0407">Ion channel</keyword>
<keyword evidence="10" id="KW-0997">Cell inner membrane</keyword>
<keyword evidence="7 10" id="KW-0406">Ion transport</keyword>
<sequence length="139" mass="14931">MSFISEFKEFAIKGNVIDLAVGVIIGGAFGKIVDSFVKDIVMPMVGQLVGGVDFKQLYFNLGDQTYATLELAEKAGAPLIKYGSFINTVVDFTIVALAIFVAVKAINKLKNEAPAAAPVPAVIPEDIVLLREIRDSLKK</sequence>
<keyword evidence="12" id="KW-1185">Reference proteome</keyword>
<comment type="subunit">
    <text evidence="10">Homopentamer.</text>
</comment>
<evidence type="ECO:0000256" key="6">
    <source>
        <dbReference type="ARBA" id="ARBA00022989"/>
    </source>
</evidence>
<keyword evidence="4 10" id="KW-1003">Cell membrane</keyword>
<evidence type="ECO:0000256" key="10">
    <source>
        <dbReference type="HAMAP-Rule" id="MF_00115"/>
    </source>
</evidence>
<dbReference type="PRINTS" id="PR01264">
    <property type="entry name" value="MECHCHANNEL"/>
</dbReference>
<organism evidence="11 12">
    <name type="scientific">Sulfuriferula nivalis</name>
    <dbReference type="NCBI Taxonomy" id="2675298"/>
    <lineage>
        <taxon>Bacteria</taxon>
        <taxon>Pseudomonadati</taxon>
        <taxon>Pseudomonadota</taxon>
        <taxon>Betaproteobacteria</taxon>
        <taxon>Nitrosomonadales</taxon>
        <taxon>Sulfuricellaceae</taxon>
        <taxon>Sulfuriferula</taxon>
    </lineage>
</organism>
<dbReference type="InterPro" id="IPR001185">
    <property type="entry name" value="MS_channel"/>
</dbReference>
<comment type="subcellular location">
    <subcellularLocation>
        <location evidence="10">Cell inner membrane</location>
        <topology evidence="10">Multi-pass membrane protein</topology>
    </subcellularLocation>
    <subcellularLocation>
        <location evidence="1">Cell membrane</location>
        <topology evidence="1">Multi-pass membrane protein</topology>
    </subcellularLocation>
</comment>
<evidence type="ECO:0000256" key="8">
    <source>
        <dbReference type="ARBA" id="ARBA00023136"/>
    </source>
</evidence>
<evidence type="ECO:0000256" key="7">
    <source>
        <dbReference type="ARBA" id="ARBA00023065"/>
    </source>
</evidence>
<dbReference type="Proteomes" id="UP000463939">
    <property type="component" value="Chromosome"/>
</dbReference>
<dbReference type="PANTHER" id="PTHR30266:SF2">
    <property type="entry name" value="LARGE-CONDUCTANCE MECHANOSENSITIVE CHANNEL"/>
    <property type="match status" value="1"/>
</dbReference>
<evidence type="ECO:0000256" key="1">
    <source>
        <dbReference type="ARBA" id="ARBA00004651"/>
    </source>
</evidence>
<comment type="similarity">
    <text evidence="2 10">Belongs to the MscL family.</text>
</comment>
<reference evidence="12" key="1">
    <citation type="submission" date="2019-11" db="EMBL/GenBank/DDBJ databases">
        <title>Isolation and characterization of a novel species in the genus Sulfuriferula.</title>
        <authorList>
            <person name="Mochizuki J."/>
            <person name="Kojima H."/>
            <person name="Fukui M."/>
        </authorList>
    </citation>
    <scope>NUCLEOTIDE SEQUENCE [LARGE SCALE GENOMIC DNA]</scope>
    <source>
        <strain evidence="12">SGTM</strain>
    </source>
</reference>
<evidence type="ECO:0000313" key="12">
    <source>
        <dbReference type="Proteomes" id="UP000463939"/>
    </source>
</evidence>
<name>A0A809RTK2_9PROT</name>
<dbReference type="HAMAP" id="MF_00115">
    <property type="entry name" value="MscL"/>
    <property type="match status" value="1"/>
</dbReference>
<dbReference type="Gene3D" id="1.10.1200.120">
    <property type="entry name" value="Large-conductance mechanosensitive channel, MscL, domain 1"/>
    <property type="match status" value="1"/>
</dbReference>
<evidence type="ECO:0000256" key="9">
    <source>
        <dbReference type="ARBA" id="ARBA00023303"/>
    </source>
</evidence>
<dbReference type="InterPro" id="IPR036019">
    <property type="entry name" value="MscL_channel"/>
</dbReference>
<dbReference type="PANTHER" id="PTHR30266">
    <property type="entry name" value="MECHANOSENSITIVE CHANNEL MSCL"/>
    <property type="match status" value="1"/>
</dbReference>
<gene>
    <name evidence="10 11" type="primary">mscL</name>
    <name evidence="11" type="ORF">SFSGTM_29290</name>
</gene>
<dbReference type="InterPro" id="IPR037673">
    <property type="entry name" value="MSC/AndL"/>
</dbReference>
<evidence type="ECO:0000313" key="11">
    <source>
        <dbReference type="EMBL" id="BBP02221.1"/>
    </source>
</evidence>
<dbReference type="GO" id="GO:0008381">
    <property type="term" value="F:mechanosensitive monoatomic ion channel activity"/>
    <property type="evidence" value="ECO:0007669"/>
    <property type="project" value="UniProtKB-UniRule"/>
</dbReference>
<dbReference type="RefSeq" id="WP_162085888.1">
    <property type="nucleotide sequence ID" value="NZ_AP021881.1"/>
</dbReference>
<dbReference type="GO" id="GO:0005886">
    <property type="term" value="C:plasma membrane"/>
    <property type="evidence" value="ECO:0007669"/>
    <property type="project" value="UniProtKB-SubCell"/>
</dbReference>
<evidence type="ECO:0000256" key="5">
    <source>
        <dbReference type="ARBA" id="ARBA00022692"/>
    </source>
</evidence>
<keyword evidence="8 10" id="KW-0472">Membrane</keyword>
<keyword evidence="3 10" id="KW-0813">Transport</keyword>
<dbReference type="SUPFAM" id="SSF81330">
    <property type="entry name" value="Gated mechanosensitive channel"/>
    <property type="match status" value="1"/>
</dbReference>
<protein>
    <recommendedName>
        <fullName evidence="10">Large-conductance mechanosensitive channel</fullName>
    </recommendedName>
</protein>
<dbReference type="AlphaFoldDB" id="A0A809RTK2"/>
<comment type="function">
    <text evidence="10">Channel that opens in response to stretch forces in the membrane lipid bilayer. May participate in the regulation of osmotic pressure changes within the cell.</text>
</comment>
<dbReference type="KEGG" id="sniv:SFSGTM_29290"/>